<protein>
    <submittedName>
        <fullName evidence="2">Uncharacterized protein</fullName>
    </submittedName>
</protein>
<name>A0A8E2BC41_9HYPH</name>
<reference evidence="2 3" key="1">
    <citation type="submission" date="2020-08" db="EMBL/GenBank/DDBJ databases">
        <title>Genomic Encyclopedia of Type Strains, Phase IV (KMG-IV): sequencing the most valuable type-strain genomes for metagenomic binning, comparative biology and taxonomic classification.</title>
        <authorList>
            <person name="Goeker M."/>
        </authorList>
    </citation>
    <scope>NUCLEOTIDE SEQUENCE [LARGE SCALE GENOMIC DNA]</scope>
    <source>
        <strain evidence="2 3">DSM 17454</strain>
    </source>
</reference>
<keyword evidence="1" id="KW-0472">Membrane</keyword>
<comment type="caution">
    <text evidence="2">The sequence shown here is derived from an EMBL/GenBank/DDBJ whole genome shotgun (WGS) entry which is preliminary data.</text>
</comment>
<keyword evidence="1" id="KW-0812">Transmembrane</keyword>
<dbReference type="EMBL" id="JACHGI010000005">
    <property type="protein sequence ID" value="MBB6467196.1"/>
    <property type="molecule type" value="Genomic_DNA"/>
</dbReference>
<accession>A0A8E2BC41</accession>
<sequence>MALHSIRNIPGTDLPQSISVTTDDGLVEVVYSYVATPGLLGDTIHACGASLFLNGQLRECFAVQVDGRNVKVTGSSNNELLYGGEMKLRNLNDSDLPWDAEEIEKIVETEIALKDLNIFKHFPAIGGFVPKLRQLVGHEEVLLDVAGKESRLRAEQIYGAARDKKGERLIGCIIGGPVGCAISIGIFILLNTNFTQAH</sequence>
<proteinExistence type="predicted"/>
<organism evidence="2 3">
    <name type="scientific">Aminobacter carboxidus</name>
    <dbReference type="NCBI Taxonomy" id="376165"/>
    <lineage>
        <taxon>Bacteria</taxon>
        <taxon>Pseudomonadati</taxon>
        <taxon>Pseudomonadota</taxon>
        <taxon>Alphaproteobacteria</taxon>
        <taxon>Hyphomicrobiales</taxon>
        <taxon>Phyllobacteriaceae</taxon>
        <taxon>Aminobacter</taxon>
    </lineage>
</organism>
<dbReference type="Proteomes" id="UP000532373">
    <property type="component" value="Unassembled WGS sequence"/>
</dbReference>
<gene>
    <name evidence="2" type="ORF">HNQ96_003075</name>
</gene>
<dbReference type="AlphaFoldDB" id="A0A8E2BC41"/>
<evidence type="ECO:0000313" key="2">
    <source>
        <dbReference type="EMBL" id="MBB6467196.1"/>
    </source>
</evidence>
<feature type="transmembrane region" description="Helical" evidence="1">
    <location>
        <begin position="169"/>
        <end position="190"/>
    </location>
</feature>
<keyword evidence="1" id="KW-1133">Transmembrane helix</keyword>
<evidence type="ECO:0000256" key="1">
    <source>
        <dbReference type="SAM" id="Phobius"/>
    </source>
</evidence>
<dbReference type="RefSeq" id="WP_184769608.1">
    <property type="nucleotide sequence ID" value="NZ_JACHGI010000005.1"/>
</dbReference>
<evidence type="ECO:0000313" key="3">
    <source>
        <dbReference type="Proteomes" id="UP000532373"/>
    </source>
</evidence>